<dbReference type="EMBL" id="WIWS01000057">
    <property type="protein sequence ID" value="KAF3214775.1"/>
    <property type="molecule type" value="Genomic_DNA"/>
</dbReference>
<organism evidence="1 2">
    <name type="scientific">Orbilia oligospora</name>
    <name type="common">Nematode-trapping fungus</name>
    <name type="synonym">Arthrobotrys oligospora</name>
    <dbReference type="NCBI Taxonomy" id="2813651"/>
    <lineage>
        <taxon>Eukaryota</taxon>
        <taxon>Fungi</taxon>
        <taxon>Dikarya</taxon>
        <taxon>Ascomycota</taxon>
        <taxon>Pezizomycotina</taxon>
        <taxon>Orbiliomycetes</taxon>
        <taxon>Orbiliales</taxon>
        <taxon>Orbiliaceae</taxon>
        <taxon>Orbilia</taxon>
    </lineage>
</organism>
<proteinExistence type="predicted"/>
<gene>
    <name evidence="1" type="ORF">TWF106_008944</name>
</gene>
<evidence type="ECO:0000313" key="2">
    <source>
        <dbReference type="Proteomes" id="UP000472727"/>
    </source>
</evidence>
<protein>
    <submittedName>
        <fullName evidence="1">Uncharacterized protein</fullName>
    </submittedName>
</protein>
<dbReference type="AlphaFoldDB" id="A0A7C8QIP0"/>
<accession>A0A7C8QIP0</accession>
<dbReference type="Proteomes" id="UP000472727">
    <property type="component" value="Unassembled WGS sequence"/>
</dbReference>
<evidence type="ECO:0000313" key="1">
    <source>
        <dbReference type="EMBL" id="KAF3214775.1"/>
    </source>
</evidence>
<sequence>MVSLGIFKEDILRLAPKLNLTLKISGLQIWARDVAQLEIRFDPALQIMTNEEFHSRQRVFVRLPADLHLGQRGDPMERITLSSSAPDLKVIIAYGIRRPAT</sequence>
<reference evidence="1 2" key="1">
    <citation type="submission" date="2019-06" db="EMBL/GenBank/DDBJ databases">
        <authorList>
            <person name="Palmer J.M."/>
        </authorList>
    </citation>
    <scope>NUCLEOTIDE SEQUENCE [LARGE SCALE GENOMIC DNA]</scope>
    <source>
        <strain evidence="1 2">TWF106</strain>
    </source>
</reference>
<comment type="caution">
    <text evidence="1">The sequence shown here is derived from an EMBL/GenBank/DDBJ whole genome shotgun (WGS) entry which is preliminary data.</text>
</comment>
<name>A0A7C8QIP0_ORBOL</name>